<comment type="similarity">
    <text evidence="5">Belongs to the FMN-dependent alpha-hydroxy acid dehydrogenase family.</text>
</comment>
<keyword evidence="2 7" id="KW-0285">Flavoprotein</keyword>
<dbReference type="SUPFAM" id="SSF51395">
    <property type="entry name" value="FMN-linked oxidoreductases"/>
    <property type="match status" value="1"/>
</dbReference>
<feature type="binding site" evidence="7">
    <location>
        <position position="295"/>
    </location>
    <ligand>
        <name>glyoxylate</name>
        <dbReference type="ChEBI" id="CHEBI:36655"/>
    </ligand>
</feature>
<dbReference type="GO" id="GO:0004497">
    <property type="term" value="F:monooxygenase activity"/>
    <property type="evidence" value="ECO:0007669"/>
    <property type="project" value="UniProtKB-KW"/>
</dbReference>
<accession>A0A239GZC6</accession>
<dbReference type="InterPro" id="IPR008259">
    <property type="entry name" value="FMN_hydac_DH_AS"/>
</dbReference>
<sequence length="396" mass="41884">MTASDAAATAPDAAIGPVRQSEIYLAGRLPEPPVDPDALRAAAEAALPEAAFAYIDGGAGTGSTMAENRHALDRWRIVPRMLASAEQRHSGVDLFGRALRSPLLLAPIGVQELAHADGDLATARAAATEQVPMIFSNQASVPMEETAEAMGDAPRWFQLYWSRSDDLIASLIARAEDAGCDAIVVTLDTPLLGWRNRDLDLASLPFLHAKGIAQYLSDPVFRAMLSDPPEDDPMAAIARFLAIYTNPAIGWADLPALCARCRLPVLVKGILDPADAERAIDAGVDGIIVSNHGGRQVDGAVGAADALERIVAAVGTNVPILFDSGIRSGADMFRALALGARAVLIGRPYIYGLAVAGEAGVRAVIRNLLAEFDLTMALAGCRTIAEIDRSRIIRRE</sequence>
<keyword evidence="3 7" id="KW-0288">FMN</keyword>
<feature type="binding site" evidence="7">
    <location>
        <position position="292"/>
    </location>
    <ligand>
        <name>glyoxylate</name>
        <dbReference type="ChEBI" id="CHEBI:36655"/>
    </ligand>
</feature>
<feature type="binding site" evidence="7">
    <location>
        <begin position="323"/>
        <end position="327"/>
    </location>
    <ligand>
        <name>FMN</name>
        <dbReference type="ChEBI" id="CHEBI:58210"/>
    </ligand>
</feature>
<dbReference type="RefSeq" id="WP_089220085.1">
    <property type="nucleotide sequence ID" value="NZ_FZOS01000014.1"/>
</dbReference>
<feature type="binding site" evidence="7">
    <location>
        <position position="268"/>
    </location>
    <ligand>
        <name>FMN</name>
        <dbReference type="ChEBI" id="CHEBI:58210"/>
    </ligand>
</feature>
<dbReference type="Gene3D" id="3.20.20.70">
    <property type="entry name" value="Aldolase class I"/>
    <property type="match status" value="1"/>
</dbReference>
<evidence type="ECO:0000256" key="1">
    <source>
        <dbReference type="ARBA" id="ARBA00001917"/>
    </source>
</evidence>
<dbReference type="InterPro" id="IPR012133">
    <property type="entry name" value="Alpha-hydoxy_acid_DH_FMN"/>
</dbReference>
<feature type="binding site" evidence="7">
    <location>
        <position position="290"/>
    </location>
    <ligand>
        <name>FMN</name>
        <dbReference type="ChEBI" id="CHEBI:58210"/>
    </ligand>
</feature>
<dbReference type="FunFam" id="3.20.20.70:FF:000029">
    <property type="entry name" value="L-lactate dehydrogenase"/>
    <property type="match status" value="1"/>
</dbReference>
<comment type="cofactor">
    <cofactor evidence="1">
        <name>FMN</name>
        <dbReference type="ChEBI" id="CHEBI:58210"/>
    </cofactor>
</comment>
<dbReference type="InterPro" id="IPR013785">
    <property type="entry name" value="Aldolase_TIM"/>
</dbReference>
<dbReference type="OrthoDB" id="9770452at2"/>
<proteinExistence type="inferred from homology"/>
<feature type="binding site" evidence="7">
    <location>
        <position position="158"/>
    </location>
    <ligand>
        <name>FMN</name>
        <dbReference type="ChEBI" id="CHEBI:58210"/>
    </ligand>
</feature>
<evidence type="ECO:0000256" key="6">
    <source>
        <dbReference type="PIRSR" id="PIRSR000138-1"/>
    </source>
</evidence>
<feature type="active site" description="Proton acceptor" evidence="6">
    <location>
        <position position="292"/>
    </location>
</feature>
<feature type="binding site" evidence="7">
    <location>
        <position position="136"/>
    </location>
    <ligand>
        <name>FMN</name>
        <dbReference type="ChEBI" id="CHEBI:58210"/>
    </ligand>
</feature>
<evidence type="ECO:0000313" key="9">
    <source>
        <dbReference type="EMBL" id="SNS74138.1"/>
    </source>
</evidence>
<evidence type="ECO:0000256" key="2">
    <source>
        <dbReference type="ARBA" id="ARBA00022630"/>
    </source>
</evidence>
<feature type="binding site" evidence="7">
    <location>
        <position position="195"/>
    </location>
    <ligand>
        <name>glyoxylate</name>
        <dbReference type="ChEBI" id="CHEBI:36655"/>
    </ligand>
</feature>
<evidence type="ECO:0000259" key="8">
    <source>
        <dbReference type="PROSITE" id="PS51349"/>
    </source>
</evidence>
<dbReference type="Proteomes" id="UP000198281">
    <property type="component" value="Unassembled WGS sequence"/>
</dbReference>
<dbReference type="GO" id="GO:0010181">
    <property type="term" value="F:FMN binding"/>
    <property type="evidence" value="ECO:0007669"/>
    <property type="project" value="InterPro"/>
</dbReference>
<dbReference type="AlphaFoldDB" id="A0A239GZC6"/>
<keyword evidence="4" id="KW-0560">Oxidoreductase</keyword>
<dbReference type="InterPro" id="IPR037396">
    <property type="entry name" value="FMN_HAD"/>
</dbReference>
<organism evidence="9 10">
    <name type="scientific">Edaphosphingomonas laterariae</name>
    <dbReference type="NCBI Taxonomy" id="861865"/>
    <lineage>
        <taxon>Bacteria</taxon>
        <taxon>Pseudomonadati</taxon>
        <taxon>Pseudomonadota</taxon>
        <taxon>Alphaproteobacteria</taxon>
        <taxon>Sphingomonadales</taxon>
        <taxon>Rhizorhabdaceae</taxon>
        <taxon>Edaphosphingomonas</taxon>
    </lineage>
</organism>
<reference evidence="10" key="1">
    <citation type="submission" date="2017-06" db="EMBL/GenBank/DDBJ databases">
        <authorList>
            <person name="Varghese N."/>
            <person name="Submissions S."/>
        </authorList>
    </citation>
    <scope>NUCLEOTIDE SEQUENCE [LARGE SCALE GENOMIC DNA]</scope>
    <source>
        <strain evidence="10">LNB2</strain>
    </source>
</reference>
<dbReference type="PANTHER" id="PTHR10578:SF143">
    <property type="entry name" value="FMN-DEPENDENT ALPHA-HYDROXY ACID DEHYDROGENASE PB1A11.03"/>
    <property type="match status" value="1"/>
</dbReference>
<dbReference type="PROSITE" id="PS51349">
    <property type="entry name" value="FMN_HYDROXY_ACID_DH_2"/>
    <property type="match status" value="1"/>
</dbReference>
<dbReference type="InterPro" id="IPR000262">
    <property type="entry name" value="FMN-dep_DH"/>
</dbReference>
<dbReference type="EMBL" id="FZOS01000014">
    <property type="protein sequence ID" value="SNS74138.1"/>
    <property type="molecule type" value="Genomic_DNA"/>
</dbReference>
<feature type="binding site" evidence="7">
    <location>
        <begin position="346"/>
        <end position="347"/>
    </location>
    <ligand>
        <name>FMN</name>
        <dbReference type="ChEBI" id="CHEBI:58210"/>
    </ligand>
</feature>
<evidence type="ECO:0000256" key="3">
    <source>
        <dbReference type="ARBA" id="ARBA00022643"/>
    </source>
</evidence>
<dbReference type="PANTHER" id="PTHR10578">
    <property type="entry name" value="S -2-HYDROXY-ACID OXIDASE-RELATED"/>
    <property type="match status" value="1"/>
</dbReference>
<feature type="domain" description="FMN hydroxy acid dehydrogenase" evidence="8">
    <location>
        <begin position="28"/>
        <end position="396"/>
    </location>
</feature>
<keyword evidence="10" id="KW-1185">Reference proteome</keyword>
<evidence type="ECO:0000256" key="7">
    <source>
        <dbReference type="PIRSR" id="PIRSR000138-2"/>
    </source>
</evidence>
<dbReference type="PIRSF" id="PIRSF000138">
    <property type="entry name" value="Al-hdrx_acd_dh"/>
    <property type="match status" value="1"/>
</dbReference>
<evidence type="ECO:0000256" key="5">
    <source>
        <dbReference type="ARBA" id="ARBA00024042"/>
    </source>
</evidence>
<evidence type="ECO:0000256" key="4">
    <source>
        <dbReference type="ARBA" id="ARBA00023002"/>
    </source>
</evidence>
<dbReference type="Pfam" id="PF01070">
    <property type="entry name" value="FMN_dh"/>
    <property type="match status" value="1"/>
</dbReference>
<dbReference type="PROSITE" id="PS00557">
    <property type="entry name" value="FMN_HYDROXY_ACID_DH_1"/>
    <property type="match status" value="1"/>
</dbReference>
<evidence type="ECO:0000313" key="10">
    <source>
        <dbReference type="Proteomes" id="UP000198281"/>
    </source>
</evidence>
<feature type="binding site" evidence="7">
    <location>
        <begin position="107"/>
        <end position="109"/>
    </location>
    <ligand>
        <name>FMN</name>
        <dbReference type="ChEBI" id="CHEBI:58210"/>
    </ligand>
</feature>
<feature type="binding site" evidence="7">
    <location>
        <position position="54"/>
    </location>
    <ligand>
        <name>glyoxylate</name>
        <dbReference type="ChEBI" id="CHEBI:36655"/>
    </ligand>
</feature>
<keyword evidence="9" id="KW-0503">Monooxygenase</keyword>
<gene>
    <name evidence="9" type="ORF">SAMN06295912_11447</name>
</gene>
<feature type="binding site" evidence="7">
    <location>
        <position position="186"/>
    </location>
    <ligand>
        <name>FMN</name>
        <dbReference type="ChEBI" id="CHEBI:58210"/>
    </ligand>
</feature>
<protein>
    <submittedName>
        <fullName evidence="9">Lactate 2-monooxygenase</fullName>
    </submittedName>
</protein>
<feature type="binding site" evidence="7">
    <location>
        <position position="160"/>
    </location>
    <ligand>
        <name>glyoxylate</name>
        <dbReference type="ChEBI" id="CHEBI:36655"/>
    </ligand>
</feature>
<dbReference type="GO" id="GO:0016614">
    <property type="term" value="F:oxidoreductase activity, acting on CH-OH group of donors"/>
    <property type="evidence" value="ECO:0007669"/>
    <property type="project" value="UniProtKB-ARBA"/>
</dbReference>
<name>A0A239GZC6_9SPHN</name>